<dbReference type="InterPro" id="IPR012373">
    <property type="entry name" value="Ferrdict_sens_TM"/>
</dbReference>
<dbReference type="PANTHER" id="PTHR30273:SF2">
    <property type="entry name" value="PROTEIN FECR"/>
    <property type="match status" value="1"/>
</dbReference>
<evidence type="ECO:0000313" key="3">
    <source>
        <dbReference type="Proteomes" id="UP000265836"/>
    </source>
</evidence>
<protein>
    <submittedName>
        <fullName evidence="2">Ferric-dicitrate binding protein FerR (Iron transport regulator)</fullName>
    </submittedName>
</protein>
<feature type="domain" description="FecR N-terminal" evidence="1">
    <location>
        <begin position="15"/>
        <end position="53"/>
    </location>
</feature>
<dbReference type="PIRSF" id="PIRSF018266">
    <property type="entry name" value="FecR"/>
    <property type="match status" value="1"/>
</dbReference>
<dbReference type="InterPro" id="IPR032623">
    <property type="entry name" value="FecR_N"/>
</dbReference>
<organism evidence="2 3">
    <name type="scientific">Ectopseudomonas oleovorans</name>
    <name type="common">Pseudomonas oleovorans</name>
    <dbReference type="NCBI Taxonomy" id="301"/>
    <lineage>
        <taxon>Bacteria</taxon>
        <taxon>Pseudomonadati</taxon>
        <taxon>Pseudomonadota</taxon>
        <taxon>Gammaproteobacteria</taxon>
        <taxon>Pseudomonadales</taxon>
        <taxon>Pseudomonadaceae</taxon>
        <taxon>Ectopseudomonas</taxon>
    </lineage>
</organism>
<dbReference type="Gene3D" id="2.60.120.1440">
    <property type="match status" value="1"/>
</dbReference>
<evidence type="ECO:0000259" key="1">
    <source>
        <dbReference type="Pfam" id="PF16220"/>
    </source>
</evidence>
<reference evidence="2 3" key="1">
    <citation type="submission" date="2018-08" db="EMBL/GenBank/DDBJ databases">
        <title>Genome sequencing of rice bacterial endophytes.</title>
        <authorList>
            <person name="Venturi V."/>
        </authorList>
    </citation>
    <scope>NUCLEOTIDE SEQUENCE [LARGE SCALE GENOMIC DNA]</scope>
    <source>
        <strain evidence="2 3">E1205</strain>
    </source>
</reference>
<dbReference type="RefSeq" id="WP_119694024.1">
    <property type="nucleotide sequence ID" value="NZ_QXDA01000005.1"/>
</dbReference>
<dbReference type="GO" id="GO:0016989">
    <property type="term" value="F:sigma factor antagonist activity"/>
    <property type="evidence" value="ECO:0007669"/>
    <property type="project" value="TreeGrafter"/>
</dbReference>
<evidence type="ECO:0000313" key="2">
    <source>
        <dbReference type="EMBL" id="RIA21166.1"/>
    </source>
</evidence>
<dbReference type="EMBL" id="QXDA01000005">
    <property type="protein sequence ID" value="RIA21166.1"/>
    <property type="molecule type" value="Genomic_DNA"/>
</dbReference>
<dbReference type="Pfam" id="PF16220">
    <property type="entry name" value="DUF4880"/>
    <property type="match status" value="1"/>
</dbReference>
<dbReference type="Proteomes" id="UP000265836">
    <property type="component" value="Unassembled WGS sequence"/>
</dbReference>
<dbReference type="AlphaFoldDB" id="A0A397M813"/>
<gene>
    <name evidence="2" type="ORF">DFO61_3586</name>
</gene>
<proteinExistence type="predicted"/>
<comment type="caution">
    <text evidence="2">The sequence shown here is derived from an EMBL/GenBank/DDBJ whole genome shotgun (WGS) entry which is preliminary data.</text>
</comment>
<dbReference type="PANTHER" id="PTHR30273">
    <property type="entry name" value="PERIPLASMIC SIGNAL SENSOR AND SIGMA FACTOR ACTIVATOR FECR-RELATED"/>
    <property type="match status" value="1"/>
</dbReference>
<name>A0A397M813_ECTOL</name>
<accession>A0A397M813</accession>
<sequence>MNDSDERLPLTIIRSAIAWEMRLRQTGTDAQVHAPLQDWRNADPRHELAWQRINGMAGLFHNVRQHLPEPHQALHALQRAETDLQRRRTLKLLGVLLVGGGSALTAGTQLRDWRGDYATATGEQRRVALGNADLQLNTTTRVDLDGQRLNLLEGEVLLDGQQLAVGCRHAECRADAARFVLRQTGSTTLHVARGSVEVSGAHGVRRVNAGEGLQISAAGYRPAGPSAIDPFAWARGLLVVNDIRLADFLAEAGRYRSGWLGCDDAIAALRLSGVFRLDAPDELLANLSQLLPIRVVERTRWWVRLKPVA</sequence>